<accession>A0A0E0KB24</accession>
<evidence type="ECO:0000256" key="1">
    <source>
        <dbReference type="SAM" id="MobiDB-lite"/>
    </source>
</evidence>
<sequence>MSYGGPNGNGASGDASSSLPVSGVAPFSGVGILRRGRRALVLVAGCGGSGSLVGGDVFPSLSPPVAVATTRSPLTPTRSHAREAPTSATRFLPASHEERVSNFGSENLIWLHNSQSLD</sequence>
<evidence type="ECO:0000313" key="2">
    <source>
        <dbReference type="EnsemblPlants" id="OPUNC03G09540.1"/>
    </source>
</evidence>
<reference evidence="2" key="1">
    <citation type="submission" date="2015-04" db="UniProtKB">
        <authorList>
            <consortium name="EnsemblPlants"/>
        </authorList>
    </citation>
    <scope>IDENTIFICATION</scope>
</reference>
<keyword evidence="3" id="KW-1185">Reference proteome</keyword>
<reference evidence="2" key="2">
    <citation type="submission" date="2018-05" db="EMBL/GenBank/DDBJ databases">
        <title>OpunRS2 (Oryza punctata Reference Sequence Version 2).</title>
        <authorList>
            <person name="Zhang J."/>
            <person name="Kudrna D."/>
            <person name="Lee S."/>
            <person name="Talag J."/>
            <person name="Welchert J."/>
            <person name="Wing R.A."/>
        </authorList>
    </citation>
    <scope>NUCLEOTIDE SEQUENCE [LARGE SCALE GENOMIC DNA]</scope>
</reference>
<dbReference type="EnsemblPlants" id="OPUNC03G09540.1">
    <property type="protein sequence ID" value="OPUNC03G09540.1"/>
    <property type="gene ID" value="OPUNC03G09540"/>
</dbReference>
<organism evidence="2">
    <name type="scientific">Oryza punctata</name>
    <name type="common">Red rice</name>
    <dbReference type="NCBI Taxonomy" id="4537"/>
    <lineage>
        <taxon>Eukaryota</taxon>
        <taxon>Viridiplantae</taxon>
        <taxon>Streptophyta</taxon>
        <taxon>Embryophyta</taxon>
        <taxon>Tracheophyta</taxon>
        <taxon>Spermatophyta</taxon>
        <taxon>Magnoliopsida</taxon>
        <taxon>Liliopsida</taxon>
        <taxon>Poales</taxon>
        <taxon>Poaceae</taxon>
        <taxon>BOP clade</taxon>
        <taxon>Oryzoideae</taxon>
        <taxon>Oryzeae</taxon>
        <taxon>Oryzinae</taxon>
        <taxon>Oryza</taxon>
    </lineage>
</organism>
<evidence type="ECO:0000313" key="3">
    <source>
        <dbReference type="Proteomes" id="UP000026962"/>
    </source>
</evidence>
<dbReference type="Proteomes" id="UP000026962">
    <property type="component" value="Chromosome 3"/>
</dbReference>
<name>A0A0E0KB24_ORYPU</name>
<feature type="region of interest" description="Disordered" evidence="1">
    <location>
        <begin position="1"/>
        <end position="21"/>
    </location>
</feature>
<dbReference type="AlphaFoldDB" id="A0A0E0KB24"/>
<protein>
    <submittedName>
        <fullName evidence="2">Uncharacterized protein</fullName>
    </submittedName>
</protein>
<dbReference type="HOGENOM" id="CLU_2076912_0_0_1"/>
<dbReference type="Gramene" id="OPUNC03G09540.1">
    <property type="protein sequence ID" value="OPUNC03G09540.1"/>
    <property type="gene ID" value="OPUNC03G09540"/>
</dbReference>
<proteinExistence type="predicted"/>
<feature type="compositionally biased region" description="Gly residues" evidence="1">
    <location>
        <begin position="1"/>
        <end position="11"/>
    </location>
</feature>